<accession>K2HAB8</accession>
<evidence type="ECO:0000256" key="5">
    <source>
        <dbReference type="ARBA" id="ARBA00022984"/>
    </source>
</evidence>
<dbReference type="SUPFAM" id="SSF56601">
    <property type="entry name" value="beta-lactamase/transpeptidase-like"/>
    <property type="match status" value="1"/>
</dbReference>
<keyword evidence="6" id="KW-0961">Cell wall biogenesis/degradation</keyword>
<dbReference type="PATRIC" id="fig|1231392.3.peg.1315"/>
<dbReference type="Pfam" id="PF00768">
    <property type="entry name" value="Peptidase_S11"/>
    <property type="match status" value="1"/>
</dbReference>
<dbReference type="InterPro" id="IPR018044">
    <property type="entry name" value="Peptidase_S11"/>
</dbReference>
<dbReference type="RefSeq" id="WP_007426463.1">
    <property type="nucleotide sequence ID" value="NZ_AMGO01000021.1"/>
</dbReference>
<keyword evidence="12" id="KW-1185">Reference proteome</keyword>
<evidence type="ECO:0000256" key="3">
    <source>
        <dbReference type="ARBA" id="ARBA00022801"/>
    </source>
</evidence>
<keyword evidence="5" id="KW-0573">Peptidoglycan synthesis</keyword>
<dbReference type="STRING" id="1231392.OCGS_1311"/>
<keyword evidence="2" id="KW-0732">Signal</keyword>
<dbReference type="PANTHER" id="PTHR21581">
    <property type="entry name" value="D-ALANYL-D-ALANINE CARBOXYPEPTIDASE"/>
    <property type="match status" value="1"/>
</dbReference>
<organism evidence="11 12">
    <name type="scientific">Oceaniovalibus guishaninsula JLT2003</name>
    <dbReference type="NCBI Taxonomy" id="1231392"/>
    <lineage>
        <taxon>Bacteria</taxon>
        <taxon>Pseudomonadati</taxon>
        <taxon>Pseudomonadota</taxon>
        <taxon>Alphaproteobacteria</taxon>
        <taxon>Rhodobacterales</taxon>
        <taxon>Roseobacteraceae</taxon>
        <taxon>Oceaniovalibus</taxon>
    </lineage>
</organism>
<reference evidence="11 12" key="1">
    <citation type="journal article" date="2012" name="J. Bacteriol.">
        <title>Draft Genome Sequence of Oceaniovalibus guishaninsula JLT2003T.</title>
        <authorList>
            <person name="Tang K."/>
            <person name="Liu K."/>
            <person name="Jiao N."/>
        </authorList>
    </citation>
    <scope>NUCLEOTIDE SEQUENCE [LARGE SCALE GENOMIC DNA]</scope>
    <source>
        <strain evidence="11 12">JLT2003</strain>
    </source>
</reference>
<dbReference type="PANTHER" id="PTHR21581:SF6">
    <property type="entry name" value="TRAFFICKING PROTEIN PARTICLE COMPLEX SUBUNIT 12"/>
    <property type="match status" value="1"/>
</dbReference>
<dbReference type="PRINTS" id="PR00725">
    <property type="entry name" value="DADACBPTASE1"/>
</dbReference>
<dbReference type="AlphaFoldDB" id="K2HAB8"/>
<keyword evidence="3" id="KW-0378">Hydrolase</keyword>
<feature type="active site" evidence="7">
    <location>
        <position position="119"/>
    </location>
</feature>
<dbReference type="GO" id="GO:0008360">
    <property type="term" value="P:regulation of cell shape"/>
    <property type="evidence" value="ECO:0007669"/>
    <property type="project" value="UniProtKB-KW"/>
</dbReference>
<dbReference type="Proteomes" id="UP000006765">
    <property type="component" value="Unassembled WGS sequence"/>
</dbReference>
<keyword evidence="4" id="KW-0133">Cell shape</keyword>
<name>K2HAB8_9RHOB</name>
<proteinExistence type="inferred from homology"/>
<dbReference type="GO" id="GO:0009002">
    <property type="term" value="F:serine-type D-Ala-D-Ala carboxypeptidase activity"/>
    <property type="evidence" value="ECO:0007669"/>
    <property type="project" value="InterPro"/>
</dbReference>
<evidence type="ECO:0000256" key="1">
    <source>
        <dbReference type="ARBA" id="ARBA00007164"/>
    </source>
</evidence>
<dbReference type="GO" id="GO:0006508">
    <property type="term" value="P:proteolysis"/>
    <property type="evidence" value="ECO:0007669"/>
    <property type="project" value="InterPro"/>
</dbReference>
<feature type="domain" description="Peptidase S11 D-alanyl-D-alanine carboxypeptidase A N-terminal" evidence="10">
    <location>
        <begin position="31"/>
        <end position="252"/>
    </location>
</feature>
<evidence type="ECO:0000256" key="8">
    <source>
        <dbReference type="PIRSR" id="PIRSR618044-2"/>
    </source>
</evidence>
<dbReference type="eggNOG" id="COG1686">
    <property type="taxonomic scope" value="Bacteria"/>
</dbReference>
<sequence length="440" mass="46527">MDIRRWKFARIWAVVFLCLVGVLAPHAGHAQPYAALVIDARSGQVLHETNADARLHPASLTKMMTLYLAFQAVERGEITMDTLVTVSSNAAKEPPSKLGLRAGQKIALRYLVRAAAVKSANDAATAIGEAISGSEQAFAARMTATAQSLGMTRTTFKNANGLTREGHLSTARDMTLLGRRLFWDYPQYYNLFSRTSTDAGIAPVNNTNRRLLAAYKGADGIKTGYTSAAGFNLVASAERGCERVIATVFGGRSTAQRNAKVAELMDLGFSRITSCAAAPQFDRAPRYDAPSLVASAVRVAPVSVASTARPAPRPGSVSAPMMAANAAPVMPGGVQIALASAAAPVARPEDVLEVVTRVSTSGGRHWGINLGRFGSKSEAERILLKTALVEIGTLDDALRKVVPQGGGYDANFVGMSEEMASLACRRLSARNMTCSTLGPG</sequence>
<evidence type="ECO:0000256" key="6">
    <source>
        <dbReference type="ARBA" id="ARBA00023316"/>
    </source>
</evidence>
<dbReference type="GO" id="GO:0009252">
    <property type="term" value="P:peptidoglycan biosynthetic process"/>
    <property type="evidence" value="ECO:0007669"/>
    <property type="project" value="UniProtKB-KW"/>
</dbReference>
<dbReference type="EMBL" id="AMGO01000021">
    <property type="protein sequence ID" value="EKE44473.1"/>
    <property type="molecule type" value="Genomic_DNA"/>
</dbReference>
<dbReference type="InterPro" id="IPR001967">
    <property type="entry name" value="Peptidase_S11_N"/>
</dbReference>
<dbReference type="GO" id="GO:0071555">
    <property type="term" value="P:cell wall organization"/>
    <property type="evidence" value="ECO:0007669"/>
    <property type="project" value="UniProtKB-KW"/>
</dbReference>
<feature type="active site" description="Acyl-ester intermediate" evidence="7">
    <location>
        <position position="59"/>
    </location>
</feature>
<evidence type="ECO:0000259" key="10">
    <source>
        <dbReference type="Pfam" id="PF00768"/>
    </source>
</evidence>
<dbReference type="Gene3D" id="3.40.710.10">
    <property type="entry name" value="DD-peptidase/beta-lactamase superfamily"/>
    <property type="match status" value="1"/>
</dbReference>
<feature type="active site" description="Proton acceptor" evidence="7">
    <location>
        <position position="62"/>
    </location>
</feature>
<keyword evidence="11" id="KW-0121">Carboxypeptidase</keyword>
<evidence type="ECO:0000313" key="12">
    <source>
        <dbReference type="Proteomes" id="UP000006765"/>
    </source>
</evidence>
<dbReference type="InterPro" id="IPR012338">
    <property type="entry name" value="Beta-lactam/transpept-like"/>
</dbReference>
<evidence type="ECO:0000256" key="9">
    <source>
        <dbReference type="RuleBase" id="RU004016"/>
    </source>
</evidence>
<evidence type="ECO:0000313" key="11">
    <source>
        <dbReference type="EMBL" id="EKE44473.1"/>
    </source>
</evidence>
<feature type="binding site" evidence="8">
    <location>
        <position position="222"/>
    </location>
    <ligand>
        <name>substrate</name>
    </ligand>
</feature>
<evidence type="ECO:0000256" key="2">
    <source>
        <dbReference type="ARBA" id="ARBA00022729"/>
    </source>
</evidence>
<evidence type="ECO:0000256" key="4">
    <source>
        <dbReference type="ARBA" id="ARBA00022960"/>
    </source>
</evidence>
<evidence type="ECO:0000256" key="7">
    <source>
        <dbReference type="PIRSR" id="PIRSR618044-1"/>
    </source>
</evidence>
<gene>
    <name evidence="11" type="ORF">OCGS_1311</name>
</gene>
<comment type="caution">
    <text evidence="11">The sequence shown here is derived from an EMBL/GenBank/DDBJ whole genome shotgun (WGS) entry which is preliminary data.</text>
</comment>
<keyword evidence="11" id="KW-0645">Protease</keyword>
<comment type="similarity">
    <text evidence="1 9">Belongs to the peptidase S11 family.</text>
</comment>
<protein>
    <submittedName>
        <fullName evidence="11">D-alanyl-D-alanine carboxypeptidase family protein</fullName>
    </submittedName>
</protein>